<gene>
    <name evidence="3" type="ORF">GCM10023213_31790</name>
</gene>
<evidence type="ECO:0000313" key="3">
    <source>
        <dbReference type="EMBL" id="GAA5143596.1"/>
    </source>
</evidence>
<proteinExistence type="predicted"/>
<evidence type="ECO:0000259" key="2">
    <source>
        <dbReference type="Pfam" id="PF06877"/>
    </source>
</evidence>
<dbReference type="Pfam" id="PF06877">
    <property type="entry name" value="RraB"/>
    <property type="match status" value="1"/>
</dbReference>
<feature type="domain" description="Regulator of ribonuclease activity B" evidence="2">
    <location>
        <begin position="148"/>
        <end position="239"/>
    </location>
</feature>
<dbReference type="InterPro" id="IPR009671">
    <property type="entry name" value="RraB_dom"/>
</dbReference>
<comment type="caution">
    <text evidence="3">The sequence shown here is derived from an EMBL/GenBank/DDBJ whole genome shotgun (WGS) entry which is preliminary data.</text>
</comment>
<dbReference type="SUPFAM" id="SSF89946">
    <property type="entry name" value="Hypothetical protein VC0424"/>
    <property type="match status" value="1"/>
</dbReference>
<dbReference type="InterPro" id="IPR036701">
    <property type="entry name" value="RraB-like_sf"/>
</dbReference>
<dbReference type="EMBL" id="BAABIA010000006">
    <property type="protein sequence ID" value="GAA5143596.1"/>
    <property type="molecule type" value="Genomic_DNA"/>
</dbReference>
<dbReference type="InterPro" id="IPR016097">
    <property type="entry name" value="DUF695"/>
</dbReference>
<organism evidence="3 4">
    <name type="scientific">Prosthecobacter algae</name>
    <dbReference type="NCBI Taxonomy" id="1144682"/>
    <lineage>
        <taxon>Bacteria</taxon>
        <taxon>Pseudomonadati</taxon>
        <taxon>Verrucomicrobiota</taxon>
        <taxon>Verrucomicrobiia</taxon>
        <taxon>Verrucomicrobiales</taxon>
        <taxon>Verrucomicrobiaceae</taxon>
        <taxon>Prosthecobacter</taxon>
    </lineage>
</organism>
<dbReference type="Pfam" id="PF05117">
    <property type="entry name" value="DUF695"/>
    <property type="match status" value="1"/>
</dbReference>
<reference evidence="4" key="1">
    <citation type="journal article" date="2019" name="Int. J. Syst. Evol. Microbiol.">
        <title>The Global Catalogue of Microorganisms (GCM) 10K type strain sequencing project: providing services to taxonomists for standard genome sequencing and annotation.</title>
        <authorList>
            <consortium name="The Broad Institute Genomics Platform"/>
            <consortium name="The Broad Institute Genome Sequencing Center for Infectious Disease"/>
            <person name="Wu L."/>
            <person name="Ma J."/>
        </authorList>
    </citation>
    <scope>NUCLEOTIDE SEQUENCE [LARGE SCALE GENOMIC DNA]</scope>
    <source>
        <strain evidence="4">JCM 18053</strain>
    </source>
</reference>
<name>A0ABP9PBT1_9BACT</name>
<evidence type="ECO:0000313" key="4">
    <source>
        <dbReference type="Proteomes" id="UP001499852"/>
    </source>
</evidence>
<evidence type="ECO:0000259" key="1">
    <source>
        <dbReference type="Pfam" id="PF05117"/>
    </source>
</evidence>
<sequence>MSICPEAPWESYSYQTEEGPVIVGFYTEAPRLDRAAHPYCARVLIPIQAPTPQGGPAGDEVQALWAMEDALVAALDAARVPCIMIGRLTHGGIRELIFQVADYAPFRPPVGRWMQAQPGYEIDVSEHDGWDFFFESVWPSENSWLLIMDRRVVDELVASGSDAAKEHSLEFVFCGDPTALASLQPRLESRGYRLHEFAPDQSRLVMAKSLPLDVSAIFGESLAHKDECAQLGLEYNGWGATVVS</sequence>
<dbReference type="RefSeq" id="WP_345737366.1">
    <property type="nucleotide sequence ID" value="NZ_BAABIA010000006.1"/>
</dbReference>
<protein>
    <submittedName>
        <fullName evidence="3">Uncharacterized protein</fullName>
    </submittedName>
</protein>
<dbReference type="Gene3D" id="3.30.70.970">
    <property type="entry name" value="RraB-like"/>
    <property type="match status" value="1"/>
</dbReference>
<accession>A0ABP9PBT1</accession>
<dbReference type="Proteomes" id="UP001499852">
    <property type="component" value="Unassembled WGS sequence"/>
</dbReference>
<feature type="domain" description="DUF695" evidence="1">
    <location>
        <begin position="9"/>
        <end position="135"/>
    </location>
</feature>
<keyword evidence="4" id="KW-1185">Reference proteome</keyword>